<dbReference type="PANTHER" id="PTHR33318">
    <property type="entry name" value="ASPARTYL/GLUTAMYL-TRNA(ASN/GLN) AMIDOTRANSFERASE SUBUNIT"/>
    <property type="match status" value="1"/>
</dbReference>
<feature type="compositionally biased region" description="Polar residues" evidence="1">
    <location>
        <begin position="117"/>
        <end position="135"/>
    </location>
</feature>
<dbReference type="PANTHER" id="PTHR33318:SF4">
    <property type="entry name" value="OS04G0511700 PROTEIN"/>
    <property type="match status" value="1"/>
</dbReference>
<feature type="region of interest" description="Disordered" evidence="1">
    <location>
        <begin position="106"/>
        <end position="169"/>
    </location>
</feature>
<dbReference type="Proteomes" id="UP001152484">
    <property type="component" value="Unassembled WGS sequence"/>
</dbReference>
<proteinExistence type="predicted"/>
<dbReference type="GO" id="GO:0007142">
    <property type="term" value="P:male meiosis II"/>
    <property type="evidence" value="ECO:0007669"/>
    <property type="project" value="InterPro"/>
</dbReference>
<dbReference type="AlphaFoldDB" id="A0A9P1E2C6"/>
<dbReference type="EMBL" id="CAMAPE010000008">
    <property type="protein sequence ID" value="CAH9073728.1"/>
    <property type="molecule type" value="Genomic_DNA"/>
</dbReference>
<evidence type="ECO:0000313" key="2">
    <source>
        <dbReference type="EMBL" id="CAH9073728.1"/>
    </source>
</evidence>
<comment type="caution">
    <text evidence="2">The sequence shown here is derived from an EMBL/GenBank/DDBJ whole genome shotgun (WGS) entry which is preliminary data.</text>
</comment>
<evidence type="ECO:0000256" key="1">
    <source>
        <dbReference type="SAM" id="MobiDB-lite"/>
    </source>
</evidence>
<feature type="compositionally biased region" description="Acidic residues" evidence="1">
    <location>
        <begin position="144"/>
        <end position="167"/>
    </location>
</feature>
<sequence>MGNFLGCFGGSEDSRKRSKKRNHVIPRDQKNVLHGTPQRTISTDQSFFSEAPVSNSVSQATPEEILSLSARKRVTFDENVTTYEHISVEESTETLPEIKIISKNEWEEEKPLDNKQSHSPTEVGSVISSAESYPSNYRYKNCSDIDDDEEEEEEEFLESDEEDEYSDDDSRMLVDQIWSESVDPNSVPEPPLVEHGLNEKKGYVRDRSVYVHPVLNPVENLSQWKAMKIKAAERGIIMPLKENQELPTVSESTTNLHQNHQGEVAVNASLSNWLTPPPTLPAEKPTKGNFKDRPILGALTAEELKQQISSSPMQSSPCRSPEEAPIIGSVGTYWNHSGCGSLKKDGDCTASSFKGIPNTTSKYREDKKVIWHSTPFQTRLERALDRSAAGA</sequence>
<feature type="compositionally biased region" description="Basic and acidic residues" evidence="1">
    <location>
        <begin position="106"/>
        <end position="116"/>
    </location>
</feature>
<organism evidence="2 3">
    <name type="scientific">Cuscuta europaea</name>
    <name type="common">European dodder</name>
    <dbReference type="NCBI Taxonomy" id="41803"/>
    <lineage>
        <taxon>Eukaryota</taxon>
        <taxon>Viridiplantae</taxon>
        <taxon>Streptophyta</taxon>
        <taxon>Embryophyta</taxon>
        <taxon>Tracheophyta</taxon>
        <taxon>Spermatophyta</taxon>
        <taxon>Magnoliopsida</taxon>
        <taxon>eudicotyledons</taxon>
        <taxon>Gunneridae</taxon>
        <taxon>Pentapetalae</taxon>
        <taxon>asterids</taxon>
        <taxon>lamiids</taxon>
        <taxon>Solanales</taxon>
        <taxon>Convolvulaceae</taxon>
        <taxon>Cuscuteae</taxon>
        <taxon>Cuscuta</taxon>
        <taxon>Cuscuta subgen. Cuscuta</taxon>
    </lineage>
</organism>
<feature type="region of interest" description="Disordered" evidence="1">
    <location>
        <begin position="1"/>
        <end position="47"/>
    </location>
</feature>
<evidence type="ECO:0000313" key="3">
    <source>
        <dbReference type="Proteomes" id="UP001152484"/>
    </source>
</evidence>
<reference evidence="2" key="1">
    <citation type="submission" date="2022-07" db="EMBL/GenBank/DDBJ databases">
        <authorList>
            <person name="Macas J."/>
            <person name="Novak P."/>
            <person name="Neumann P."/>
        </authorList>
    </citation>
    <scope>NUCLEOTIDE SEQUENCE</scope>
</reference>
<dbReference type="OrthoDB" id="1925835at2759"/>
<dbReference type="InterPro" id="IPR039300">
    <property type="entry name" value="JASON"/>
</dbReference>
<keyword evidence="3" id="KW-1185">Reference proteome</keyword>
<feature type="compositionally biased region" description="Polar residues" evidence="1">
    <location>
        <begin position="37"/>
        <end position="47"/>
    </location>
</feature>
<accession>A0A9P1E2C6</accession>
<protein>
    <submittedName>
        <fullName evidence="2">Uncharacterized protein</fullName>
    </submittedName>
</protein>
<gene>
    <name evidence="2" type="ORF">CEURO_LOCUS4919</name>
</gene>
<name>A0A9P1E2C6_CUSEU</name>